<accession>A0A9D1T303</accession>
<dbReference type="SUPFAM" id="SSF51556">
    <property type="entry name" value="Metallo-dependent hydrolases"/>
    <property type="match status" value="1"/>
</dbReference>
<dbReference type="PANTHER" id="PTHR43135:SF3">
    <property type="entry name" value="ALPHA-D-RIBOSE 1-METHYLPHOSPHONATE 5-TRIPHOSPHATE DIPHOSPHATASE"/>
    <property type="match status" value="1"/>
</dbReference>
<sequence>MDFDFLFRGATVFDGTGAQTFTADVGVRGETIAAIGDLAQAEAREARDARGLWLMPGLIDAHTHSDAFLLLEPMCPSKLAQGVTTEIGGQCGGSAAPRLNGARLPSDWEAQTYPPRPGHTGPGPNWDTVADYRACLEAARPATNLILFAGHNTIRKGVMGDAPRAATADEIARMARVLEQALDEGAWGMTTGLIYHPGVHSTPEEVLALATACARRGGMYATHMRSESDRLLEAIDEVLGLVRATGIRAQISHLKTTGRANWPKAEAALAKIEAARDAGLWLHSDRYPYLSSGTDLDIILPDWASAGGNAAILTHLDDPDDARRIARELDASGRDPATVMVGGAWTPETRALSGKTVAEAMEAWGCSFGECVVRILRADRSRTGAFFFGMCEENLLKILARPWVMPGSDASLRAPWGPLGRDWPHPRAYGTHPRFFRTLTERLGVAPEEAIRRMTGLPAQAFGIPKRGLVKEGCFADLTLVDPAAWRDTADYARPHRFATGVDTVLVNGSPVFMGGQLNPSAPRRGRFLERA</sequence>
<gene>
    <name evidence="2" type="ORF">IAC79_06440</name>
</gene>
<dbReference type="CDD" id="cd01297">
    <property type="entry name" value="D-aminoacylase"/>
    <property type="match status" value="1"/>
</dbReference>
<dbReference type="InterPro" id="IPR013108">
    <property type="entry name" value="Amidohydro_3"/>
</dbReference>
<dbReference type="GO" id="GO:0016811">
    <property type="term" value="F:hydrolase activity, acting on carbon-nitrogen (but not peptide) bonds, in linear amides"/>
    <property type="evidence" value="ECO:0007669"/>
    <property type="project" value="InterPro"/>
</dbReference>
<evidence type="ECO:0000313" key="2">
    <source>
        <dbReference type="EMBL" id="HIV09732.1"/>
    </source>
</evidence>
<dbReference type="InterPro" id="IPR011059">
    <property type="entry name" value="Metal-dep_hydrolase_composite"/>
</dbReference>
<feature type="domain" description="Amidohydrolase 3" evidence="1">
    <location>
        <begin position="46"/>
        <end position="513"/>
    </location>
</feature>
<reference evidence="2" key="2">
    <citation type="journal article" date="2021" name="PeerJ">
        <title>Extensive microbial diversity within the chicken gut microbiome revealed by metagenomics and culture.</title>
        <authorList>
            <person name="Gilroy R."/>
            <person name="Ravi A."/>
            <person name="Getino M."/>
            <person name="Pursley I."/>
            <person name="Horton D.L."/>
            <person name="Alikhan N.F."/>
            <person name="Baker D."/>
            <person name="Gharbi K."/>
            <person name="Hall N."/>
            <person name="Watson M."/>
            <person name="Adriaenssens E.M."/>
            <person name="Foster-Nyarko E."/>
            <person name="Jarju S."/>
            <person name="Secka A."/>
            <person name="Antonio M."/>
            <person name="Oren A."/>
            <person name="Chaudhuri R.R."/>
            <person name="La Ragione R."/>
            <person name="Hildebrand F."/>
            <person name="Pallen M.J."/>
        </authorList>
    </citation>
    <scope>NUCLEOTIDE SEQUENCE</scope>
    <source>
        <strain evidence="2">35461</strain>
    </source>
</reference>
<dbReference type="Proteomes" id="UP000886845">
    <property type="component" value="Unassembled WGS sequence"/>
</dbReference>
<dbReference type="AlphaFoldDB" id="A0A9D1T303"/>
<dbReference type="InterPro" id="IPR051781">
    <property type="entry name" value="Metallo-dep_Hydrolase"/>
</dbReference>
<dbReference type="Gene3D" id="3.20.20.140">
    <property type="entry name" value="Metal-dependent hydrolases"/>
    <property type="match status" value="1"/>
</dbReference>
<dbReference type="PANTHER" id="PTHR43135">
    <property type="entry name" value="ALPHA-D-RIBOSE 1-METHYLPHOSPHONATE 5-TRIPHOSPHATE DIPHOSPHATASE"/>
    <property type="match status" value="1"/>
</dbReference>
<organism evidence="2 3">
    <name type="scientific">Candidatus Spyradenecus faecavium</name>
    <dbReference type="NCBI Taxonomy" id="2840947"/>
    <lineage>
        <taxon>Bacteria</taxon>
        <taxon>Pseudomonadati</taxon>
        <taxon>Lentisphaerota</taxon>
        <taxon>Lentisphaeria</taxon>
        <taxon>Lentisphaerales</taxon>
        <taxon>Lentisphaeraceae</taxon>
        <taxon>Lentisphaeraceae incertae sedis</taxon>
        <taxon>Candidatus Spyradenecus</taxon>
    </lineage>
</organism>
<dbReference type="SUPFAM" id="SSF51338">
    <property type="entry name" value="Composite domain of metallo-dependent hydrolases"/>
    <property type="match status" value="1"/>
</dbReference>
<comment type="caution">
    <text evidence="2">The sequence shown here is derived from an EMBL/GenBank/DDBJ whole genome shotgun (WGS) entry which is preliminary data.</text>
</comment>
<dbReference type="EMBL" id="DVOR01000210">
    <property type="protein sequence ID" value="HIV09732.1"/>
    <property type="molecule type" value="Genomic_DNA"/>
</dbReference>
<evidence type="ECO:0000313" key="3">
    <source>
        <dbReference type="Proteomes" id="UP000886845"/>
    </source>
</evidence>
<dbReference type="InterPro" id="IPR023100">
    <property type="entry name" value="D-aminoacylase_insert_dom_sf"/>
</dbReference>
<dbReference type="InterPro" id="IPR032466">
    <property type="entry name" value="Metal_Hydrolase"/>
</dbReference>
<reference evidence="2" key="1">
    <citation type="submission" date="2020-10" db="EMBL/GenBank/DDBJ databases">
        <authorList>
            <person name="Gilroy R."/>
        </authorList>
    </citation>
    <scope>NUCLEOTIDE SEQUENCE</scope>
    <source>
        <strain evidence="2">35461</strain>
    </source>
</reference>
<dbReference type="Pfam" id="PF07969">
    <property type="entry name" value="Amidohydro_3"/>
    <property type="match status" value="1"/>
</dbReference>
<proteinExistence type="predicted"/>
<name>A0A9D1T303_9BACT</name>
<protein>
    <submittedName>
        <fullName evidence="2">D-aminoacylase</fullName>
    </submittedName>
</protein>
<evidence type="ECO:0000259" key="1">
    <source>
        <dbReference type="Pfam" id="PF07969"/>
    </source>
</evidence>
<dbReference type="Gene3D" id="3.30.1490.130">
    <property type="entry name" value="D-aminoacylase. Domain 3"/>
    <property type="match status" value="1"/>
</dbReference>
<dbReference type="Gene3D" id="2.30.40.10">
    <property type="entry name" value="Urease, subunit C, domain 1"/>
    <property type="match status" value="1"/>
</dbReference>